<comment type="catalytic activity">
    <reaction evidence="6">
        <text>L-glutamate + acetyl-CoA = N-acetyl-L-glutamate + CoA + H(+)</text>
        <dbReference type="Rhea" id="RHEA:24292"/>
        <dbReference type="ChEBI" id="CHEBI:15378"/>
        <dbReference type="ChEBI" id="CHEBI:29985"/>
        <dbReference type="ChEBI" id="CHEBI:44337"/>
        <dbReference type="ChEBI" id="CHEBI:57287"/>
        <dbReference type="ChEBI" id="CHEBI:57288"/>
        <dbReference type="EC" id="2.3.1.1"/>
    </reaction>
</comment>
<dbReference type="CDD" id="cd02152">
    <property type="entry name" value="OAT"/>
    <property type="match status" value="1"/>
</dbReference>
<evidence type="ECO:0000256" key="2">
    <source>
        <dbReference type="ARBA" id="ARBA00011475"/>
    </source>
</evidence>
<comment type="subcellular location">
    <subcellularLocation>
        <location evidence="6">Cytoplasm</location>
    </subcellularLocation>
</comment>
<keyword evidence="4 6" id="KW-0068">Autocatalytic cleavage</keyword>
<keyword evidence="3 6" id="KW-0808">Transferase</keyword>
<dbReference type="SUPFAM" id="SSF56266">
    <property type="entry name" value="DmpA/ArgJ-like"/>
    <property type="match status" value="1"/>
</dbReference>
<feature type="site" description="Cleavage; by autolysis" evidence="6">
    <location>
        <begin position="203"/>
        <end position="204"/>
    </location>
</feature>
<name>A0ABN2J4V9_9ACTN</name>
<accession>A0ABN2J4V9</accession>
<keyword evidence="6" id="KW-0511">Multifunctional enzyme</keyword>
<dbReference type="EC" id="2.3.1.35" evidence="6"/>
<comment type="caution">
    <text evidence="7">The sequence shown here is derived from an EMBL/GenBank/DDBJ whole genome shotgun (WGS) entry which is preliminary data.</text>
</comment>
<comment type="pathway">
    <text evidence="6">Amino-acid biosynthesis; L-arginine biosynthesis; L-ornithine and N-acetyl-L-glutamate from L-glutamate and N(2)-acetyl-L-ornithine (cyclic): step 1/1.</text>
</comment>
<dbReference type="InterPro" id="IPR002813">
    <property type="entry name" value="Arg_biosynth_ArgJ"/>
</dbReference>
<evidence type="ECO:0000256" key="1">
    <source>
        <dbReference type="ARBA" id="ARBA00006774"/>
    </source>
</evidence>
<feature type="binding site" evidence="6">
    <location>
        <position position="204"/>
    </location>
    <ligand>
        <name>substrate</name>
    </ligand>
</feature>
<feature type="chain" id="PRO_5044905354" description="Arginine biosynthesis bifunctional protein ArgJ alpha chain" evidence="6">
    <location>
        <begin position="1"/>
        <end position="203"/>
    </location>
</feature>
<dbReference type="NCBIfam" id="NF003802">
    <property type="entry name" value="PRK05388.1"/>
    <property type="match status" value="1"/>
</dbReference>
<dbReference type="NCBIfam" id="TIGR00120">
    <property type="entry name" value="ArgJ"/>
    <property type="match status" value="1"/>
</dbReference>
<dbReference type="PANTHER" id="PTHR23100">
    <property type="entry name" value="ARGININE BIOSYNTHESIS BIFUNCTIONAL PROTEIN ARGJ"/>
    <property type="match status" value="1"/>
</dbReference>
<feature type="binding site" evidence="6">
    <location>
        <position position="410"/>
    </location>
    <ligand>
        <name>substrate</name>
    </ligand>
</feature>
<feature type="active site" description="Nucleophile" evidence="6">
    <location>
        <position position="204"/>
    </location>
</feature>
<evidence type="ECO:0000256" key="5">
    <source>
        <dbReference type="ARBA" id="ARBA00023315"/>
    </source>
</evidence>
<dbReference type="Pfam" id="PF01960">
    <property type="entry name" value="ArgJ"/>
    <property type="match status" value="1"/>
</dbReference>
<dbReference type="Proteomes" id="UP001500383">
    <property type="component" value="Unassembled WGS sequence"/>
</dbReference>
<dbReference type="PANTHER" id="PTHR23100:SF0">
    <property type="entry name" value="ARGININE BIOSYNTHESIS BIFUNCTIONAL PROTEIN ARGJ, MITOCHONDRIAL"/>
    <property type="match status" value="1"/>
</dbReference>
<feature type="chain" id="PRO_5044905353" description="Arginine biosynthesis bifunctional protein ArgJ beta chain" evidence="6">
    <location>
        <begin position="204"/>
        <end position="415"/>
    </location>
</feature>
<sequence length="415" mass="43034">MCRAIPWETMGGMTPHAADAPASIPLPAGFRAHAGSAGLRERGDDVFVVVNDGPQVASAAVFTRSLFAGPSVVLSRENAAGGRARGVVVVAKNANVATGEQGMADAREVLERAAGAVGVAPEELLIASTGVIGRRYPMPILRSHLDGLAGADFDADAVALASAMMTTDTHPKTAQVEVTTTTGAPARVVGIAKGVGMIEPDMATMIAVIFTDAAVEPGVLDTVFRGAVDDTFNCLSVDTDTSTSDTAIALASGAAGPVDAAELRRALEAVCLDLTRQLARDGEGATTLLTVEVTGARDRDQAKRVAKSILNSPLVKTAVHGADPNWGRVAMAIGKCHDDTDIDPERVRIVFGDLETYPAFPGEAELERLTEIMRAEEVTISVDLGVESGAADGACTVYGCDLSREYISINADYTT</sequence>
<comment type="subunit">
    <text evidence="2 6">Heterotetramer of two alpha and two beta chains.</text>
</comment>
<dbReference type="Gene3D" id="3.60.70.12">
    <property type="entry name" value="L-amino peptidase D-ALA esterase/amidase"/>
    <property type="match status" value="1"/>
</dbReference>
<feature type="binding site" evidence="6">
    <location>
        <position position="283"/>
    </location>
    <ligand>
        <name>substrate</name>
    </ligand>
</feature>
<evidence type="ECO:0000256" key="3">
    <source>
        <dbReference type="ARBA" id="ARBA00022679"/>
    </source>
</evidence>
<keyword evidence="6" id="KW-0055">Arginine biosynthesis</keyword>
<feature type="site" description="Involved in the stabilization of negative charge on the oxyanion by the formation of the oxyanion hole" evidence="6">
    <location>
        <position position="130"/>
    </location>
</feature>
<feature type="binding site" evidence="6">
    <location>
        <position position="193"/>
    </location>
    <ligand>
        <name>substrate</name>
    </ligand>
</feature>
<comment type="similarity">
    <text evidence="1 6">Belongs to the ArgJ family.</text>
</comment>
<reference evidence="7 8" key="1">
    <citation type="journal article" date="2019" name="Int. J. Syst. Evol. Microbiol.">
        <title>The Global Catalogue of Microorganisms (GCM) 10K type strain sequencing project: providing services to taxonomists for standard genome sequencing and annotation.</title>
        <authorList>
            <consortium name="The Broad Institute Genomics Platform"/>
            <consortium name="The Broad Institute Genome Sequencing Center for Infectious Disease"/>
            <person name="Wu L."/>
            <person name="Ma J."/>
        </authorList>
    </citation>
    <scope>NUCLEOTIDE SEQUENCE [LARGE SCALE GENOMIC DNA]</scope>
    <source>
        <strain evidence="7 8">JCM 16002</strain>
    </source>
</reference>
<proteinExistence type="inferred from homology"/>
<dbReference type="HAMAP" id="MF_01106">
    <property type="entry name" value="ArgJ"/>
    <property type="match status" value="1"/>
</dbReference>
<feature type="binding site" evidence="6">
    <location>
        <position position="166"/>
    </location>
    <ligand>
        <name>substrate</name>
    </ligand>
</feature>
<gene>
    <name evidence="6 7" type="primary">argJ</name>
    <name evidence="7" type="ORF">GCM10009831_30170</name>
</gene>
<comment type="function">
    <text evidence="6">Catalyzes two activities which are involved in the cyclic version of arginine biosynthesis: the synthesis of N-acetylglutamate from glutamate and acetyl-CoA as the acetyl donor, and of ornithine by transacetylation between N(2)-acetylornithine and glutamate.</text>
</comment>
<feature type="binding site" evidence="6">
    <location>
        <position position="415"/>
    </location>
    <ligand>
        <name>substrate</name>
    </ligand>
</feature>
<evidence type="ECO:0000313" key="8">
    <source>
        <dbReference type="Proteomes" id="UP001500383"/>
    </source>
</evidence>
<keyword evidence="5 6" id="KW-0012">Acyltransferase</keyword>
<dbReference type="Gene3D" id="3.10.20.340">
    <property type="entry name" value="ArgJ beta chain, C-terminal domain"/>
    <property type="match status" value="1"/>
</dbReference>
<organism evidence="7 8">
    <name type="scientific">Dietzia cercidiphylli</name>
    <dbReference type="NCBI Taxonomy" id="498199"/>
    <lineage>
        <taxon>Bacteria</taxon>
        <taxon>Bacillati</taxon>
        <taxon>Actinomycetota</taxon>
        <taxon>Actinomycetes</taxon>
        <taxon>Mycobacteriales</taxon>
        <taxon>Dietziaceae</taxon>
        <taxon>Dietzia</taxon>
    </lineage>
</organism>
<evidence type="ECO:0000256" key="4">
    <source>
        <dbReference type="ARBA" id="ARBA00022813"/>
    </source>
</evidence>
<dbReference type="EC" id="2.3.1.1" evidence="6"/>
<keyword evidence="8" id="KW-1185">Reference proteome</keyword>
<evidence type="ECO:0000313" key="7">
    <source>
        <dbReference type="EMBL" id="GAA1718038.1"/>
    </source>
</evidence>
<comment type="pathway">
    <text evidence="6">Amino-acid biosynthesis; L-arginine biosynthesis; N(2)-acetyl-L-ornithine from L-glutamate: step 1/4.</text>
</comment>
<dbReference type="InterPro" id="IPR016117">
    <property type="entry name" value="ArgJ-like_dom_sf"/>
</dbReference>
<protein>
    <recommendedName>
        <fullName evidence="6">Arginine biosynthesis bifunctional protein ArgJ</fullName>
    </recommendedName>
    <domain>
        <recommendedName>
            <fullName evidence="6">Glutamate N-acetyltransferase</fullName>
            <ecNumber evidence="6">2.3.1.35</ecNumber>
        </recommendedName>
        <alternativeName>
            <fullName evidence="6">Ornithine acetyltransferase</fullName>
            <shortName evidence="6">OATase</shortName>
        </alternativeName>
        <alternativeName>
            <fullName evidence="6">Ornithine transacetylase</fullName>
        </alternativeName>
    </domain>
    <domain>
        <recommendedName>
            <fullName evidence="6">Amino-acid acetyltransferase</fullName>
            <ecNumber evidence="6">2.3.1.1</ecNumber>
        </recommendedName>
        <alternativeName>
            <fullName evidence="6">N-acetylglutamate synthase</fullName>
            <shortName evidence="6">AGSase</shortName>
        </alternativeName>
    </domain>
    <component>
        <recommendedName>
            <fullName evidence="6">Arginine biosynthesis bifunctional protein ArgJ alpha chain</fullName>
        </recommendedName>
    </component>
    <component>
        <recommendedName>
            <fullName evidence="6">Arginine biosynthesis bifunctional protein ArgJ beta chain</fullName>
        </recommendedName>
    </component>
</protein>
<dbReference type="EMBL" id="BAAAQG010000015">
    <property type="protein sequence ID" value="GAA1718038.1"/>
    <property type="molecule type" value="Genomic_DNA"/>
</dbReference>
<comment type="catalytic activity">
    <reaction evidence="6">
        <text>N(2)-acetyl-L-ornithine + L-glutamate = N-acetyl-L-glutamate + L-ornithine</text>
        <dbReference type="Rhea" id="RHEA:15349"/>
        <dbReference type="ChEBI" id="CHEBI:29985"/>
        <dbReference type="ChEBI" id="CHEBI:44337"/>
        <dbReference type="ChEBI" id="CHEBI:46911"/>
        <dbReference type="ChEBI" id="CHEBI:57805"/>
        <dbReference type="EC" id="2.3.1.35"/>
    </reaction>
</comment>
<evidence type="ECO:0000256" key="6">
    <source>
        <dbReference type="HAMAP-Rule" id="MF_01106"/>
    </source>
</evidence>
<dbReference type="InterPro" id="IPR042195">
    <property type="entry name" value="ArgJ_beta_C"/>
</dbReference>
<feature type="site" description="Involved in the stabilization of negative charge on the oxyanion by the formation of the oxyanion hole" evidence="6">
    <location>
        <position position="129"/>
    </location>
</feature>
<keyword evidence="6" id="KW-0963">Cytoplasm</keyword>
<keyword evidence="6" id="KW-0028">Amino-acid biosynthesis</keyword>